<dbReference type="Proteomes" id="UP000253831">
    <property type="component" value="Unassembled WGS sequence"/>
</dbReference>
<accession>A0A369XNJ0</accession>
<organism evidence="1 2">
    <name type="scientific">Candidatus Accumulibacter meliphilus</name>
    <dbReference type="NCBI Taxonomy" id="2211374"/>
    <lineage>
        <taxon>Bacteria</taxon>
        <taxon>Pseudomonadati</taxon>
        <taxon>Pseudomonadota</taxon>
        <taxon>Betaproteobacteria</taxon>
        <taxon>Candidatus Accumulibacter</taxon>
    </lineage>
</organism>
<evidence type="ECO:0000313" key="1">
    <source>
        <dbReference type="EMBL" id="RDE49777.1"/>
    </source>
</evidence>
<feature type="non-terminal residue" evidence="1">
    <location>
        <position position="1"/>
    </location>
</feature>
<evidence type="ECO:0000313" key="2">
    <source>
        <dbReference type="Proteomes" id="UP000253831"/>
    </source>
</evidence>
<name>A0A369XNJ0_9PROT</name>
<gene>
    <name evidence="1" type="ORF">DVS81_14580</name>
</gene>
<dbReference type="EMBL" id="QPGA01000032">
    <property type="protein sequence ID" value="RDE49777.1"/>
    <property type="molecule type" value="Genomic_DNA"/>
</dbReference>
<dbReference type="AlphaFoldDB" id="A0A369XNJ0"/>
<reference evidence="1 2" key="1">
    <citation type="submission" date="2018-05" db="EMBL/GenBank/DDBJ databases">
        <title>Integrated omic analyses show evidence that a Ca. Accumulibacter phosphatis strain performs denitrification under micro-aerobic conditions.</title>
        <authorList>
            <person name="Camejo P.Y."/>
            <person name="Katherine M.D."/>
            <person name="Daniel N.R."/>
        </authorList>
    </citation>
    <scope>NUCLEOTIDE SEQUENCE [LARGE SCALE GENOMIC DNA]</scope>
    <source>
        <strain evidence="1">UW-LDO-IC</strain>
    </source>
</reference>
<protein>
    <submittedName>
        <fullName evidence="1">IS4/IS5 family transposase</fullName>
    </submittedName>
</protein>
<sequence>LYHSRWRIEEAFKRIKHRRALEQLSGMSWLAAQQDFSAKILCDNINALAVHAAGESLDPNICARYFINRGDAFSRIKRTLGRWLLQGLDALENITSVFDELIKNLVRIKPDRSYPRNFTQKPHLSHAYKNGV</sequence>
<proteinExistence type="predicted"/>
<comment type="caution">
    <text evidence="1">The sequence shown here is derived from an EMBL/GenBank/DDBJ whole genome shotgun (WGS) entry which is preliminary data.</text>
</comment>